<dbReference type="SUPFAM" id="SSF46689">
    <property type="entry name" value="Homeodomain-like"/>
    <property type="match status" value="1"/>
</dbReference>
<dbReference type="Gene3D" id="1.10.10.10">
    <property type="entry name" value="Winged helix-like DNA-binding domain superfamily/Winged helix DNA-binding domain"/>
    <property type="match status" value="1"/>
</dbReference>
<dbReference type="OrthoDB" id="3684496at2"/>
<evidence type="ECO:0000313" key="7">
    <source>
        <dbReference type="Proteomes" id="UP000076480"/>
    </source>
</evidence>
<dbReference type="PANTHER" id="PTHR30514:SF1">
    <property type="entry name" value="HTH-TYPE TRANSCRIPTIONAL REGULATOR HEXR-RELATED"/>
    <property type="match status" value="1"/>
</dbReference>
<dbReference type="EMBL" id="JYDC01000036">
    <property type="protein sequence ID" value="KZL41440.1"/>
    <property type="molecule type" value="Genomic_DNA"/>
</dbReference>
<keyword evidence="7" id="KW-1185">Reference proteome</keyword>
<dbReference type="Gene3D" id="3.40.50.10490">
    <property type="entry name" value="Glucose-6-phosphate isomerase like protein, domain 1"/>
    <property type="match status" value="1"/>
</dbReference>
<organism evidence="6 7">
    <name type="scientific">Secundilactobacillus collinoides</name>
    <name type="common">Lactobacillus collinoides</name>
    <dbReference type="NCBI Taxonomy" id="33960"/>
    <lineage>
        <taxon>Bacteria</taxon>
        <taxon>Bacillati</taxon>
        <taxon>Bacillota</taxon>
        <taxon>Bacilli</taxon>
        <taxon>Lactobacillales</taxon>
        <taxon>Lactobacillaceae</taxon>
        <taxon>Secundilactobacillus</taxon>
    </lineage>
</organism>
<dbReference type="InterPro" id="IPR046348">
    <property type="entry name" value="SIS_dom_sf"/>
</dbReference>
<dbReference type="Pfam" id="PF01418">
    <property type="entry name" value="HTH_6"/>
    <property type="match status" value="1"/>
</dbReference>
<dbReference type="RefSeq" id="WP_056997131.1">
    <property type="nucleotide sequence ID" value="NZ_JYDC01000036.1"/>
</dbReference>
<dbReference type="Proteomes" id="UP000076480">
    <property type="component" value="Unassembled WGS sequence"/>
</dbReference>
<dbReference type="AlphaFoldDB" id="A0A161VIV2"/>
<evidence type="ECO:0000313" key="6">
    <source>
        <dbReference type="EMBL" id="KZL41440.1"/>
    </source>
</evidence>
<dbReference type="InterPro" id="IPR009057">
    <property type="entry name" value="Homeodomain-like_sf"/>
</dbReference>
<evidence type="ECO:0000256" key="3">
    <source>
        <dbReference type="ARBA" id="ARBA00023163"/>
    </source>
</evidence>
<comment type="caution">
    <text evidence="6">The sequence shown here is derived from an EMBL/GenBank/DDBJ whole genome shotgun (WGS) entry which is preliminary data.</text>
</comment>
<dbReference type="GO" id="GO:1901135">
    <property type="term" value="P:carbohydrate derivative metabolic process"/>
    <property type="evidence" value="ECO:0007669"/>
    <property type="project" value="InterPro"/>
</dbReference>
<dbReference type="SUPFAM" id="SSF53697">
    <property type="entry name" value="SIS domain"/>
    <property type="match status" value="1"/>
</dbReference>
<gene>
    <name evidence="6" type="ORF">TY91_06690</name>
</gene>
<proteinExistence type="predicted"/>
<feature type="domain" description="HTH rpiR-type" evidence="4">
    <location>
        <begin position="3"/>
        <end position="79"/>
    </location>
</feature>
<dbReference type="PROSITE" id="PS51071">
    <property type="entry name" value="HTH_RPIR"/>
    <property type="match status" value="1"/>
</dbReference>
<evidence type="ECO:0000256" key="1">
    <source>
        <dbReference type="ARBA" id="ARBA00023015"/>
    </source>
</evidence>
<dbReference type="InterPro" id="IPR036388">
    <property type="entry name" value="WH-like_DNA-bd_sf"/>
</dbReference>
<dbReference type="InterPro" id="IPR001347">
    <property type="entry name" value="SIS_dom"/>
</dbReference>
<sequence>MARSVLSSIRSYYPNLSRLHQKIADYIFAQPQMVSELTISELAKKVGVSTASISRFAKTVGYTNYREFSMELANVATDNNQRTMFKKIDPDDTLDEMAKKTFQAMIDALISTQSILHEDELRQAVDYILHAGQLAFFGLGGSSVAALDGYHTFLRTSINSEYYPDFDVQLMQAAKLTRNDCAIMISHSGENQQTLTVLNQLKNNHVPVIAITSYGRSSLAQRADVVLLSLADQVNKRSDGMYTLIAQLALIDSLFTMVAIKLSNKTEAVMSRVRRAIDETRNEL</sequence>
<dbReference type="PROSITE" id="PS51464">
    <property type="entry name" value="SIS"/>
    <property type="match status" value="1"/>
</dbReference>
<dbReference type="PANTHER" id="PTHR30514">
    <property type="entry name" value="GLUCOKINASE"/>
    <property type="match status" value="1"/>
</dbReference>
<evidence type="ECO:0000256" key="2">
    <source>
        <dbReference type="ARBA" id="ARBA00023125"/>
    </source>
</evidence>
<protein>
    <recommendedName>
        <fullName evidence="8">RpiR family transcriptional regulator</fullName>
    </recommendedName>
</protein>
<evidence type="ECO:0000259" key="5">
    <source>
        <dbReference type="PROSITE" id="PS51464"/>
    </source>
</evidence>
<keyword evidence="2" id="KW-0238">DNA-binding</keyword>
<keyword evidence="3" id="KW-0804">Transcription</keyword>
<dbReference type="InterPro" id="IPR035472">
    <property type="entry name" value="RpiR-like_SIS"/>
</dbReference>
<accession>A0A161VIV2</accession>
<evidence type="ECO:0000259" key="4">
    <source>
        <dbReference type="PROSITE" id="PS51071"/>
    </source>
</evidence>
<feature type="domain" description="SIS" evidence="5">
    <location>
        <begin position="124"/>
        <end position="264"/>
    </location>
</feature>
<dbReference type="Pfam" id="PF01380">
    <property type="entry name" value="SIS"/>
    <property type="match status" value="1"/>
</dbReference>
<evidence type="ECO:0008006" key="8">
    <source>
        <dbReference type="Google" id="ProtNLM"/>
    </source>
</evidence>
<dbReference type="GO" id="GO:0097367">
    <property type="term" value="F:carbohydrate derivative binding"/>
    <property type="evidence" value="ECO:0007669"/>
    <property type="project" value="InterPro"/>
</dbReference>
<dbReference type="InterPro" id="IPR047640">
    <property type="entry name" value="RpiR-like"/>
</dbReference>
<dbReference type="PATRIC" id="fig|33960.6.peg.1887"/>
<dbReference type="CDD" id="cd05013">
    <property type="entry name" value="SIS_RpiR"/>
    <property type="match status" value="1"/>
</dbReference>
<dbReference type="GO" id="GO:0003677">
    <property type="term" value="F:DNA binding"/>
    <property type="evidence" value="ECO:0007669"/>
    <property type="project" value="UniProtKB-KW"/>
</dbReference>
<reference evidence="6 7" key="1">
    <citation type="submission" date="2015-02" db="EMBL/GenBank/DDBJ databases">
        <title>Draft genome sequence of Lactobacillus collinoides CUPV2371 isolated from a natural cider, the first genome sequence of a strain of this species.</title>
        <authorList>
            <person name="Puertas A.I."/>
            <person name="Spano G."/>
            <person name="Capozzi V."/>
            <person name="Lamontanara A."/>
            <person name="Orru L."/>
            <person name="Duenas M.T."/>
        </authorList>
    </citation>
    <scope>NUCLEOTIDE SEQUENCE [LARGE SCALE GENOMIC DNA]</scope>
    <source>
        <strain evidence="6 7">237</strain>
    </source>
</reference>
<keyword evidence="1" id="KW-0805">Transcription regulation</keyword>
<dbReference type="GO" id="GO:0003700">
    <property type="term" value="F:DNA-binding transcription factor activity"/>
    <property type="evidence" value="ECO:0007669"/>
    <property type="project" value="InterPro"/>
</dbReference>
<name>A0A161VIV2_SECCO</name>
<dbReference type="InterPro" id="IPR000281">
    <property type="entry name" value="HTH_RpiR"/>
</dbReference>